<dbReference type="OrthoDB" id="5366485at2759"/>
<dbReference type="PANTHER" id="PTHR42093:SF1">
    <property type="match status" value="1"/>
</dbReference>
<organism evidence="1 2">
    <name type="scientific">Dendryphion nanum</name>
    <dbReference type="NCBI Taxonomy" id="256645"/>
    <lineage>
        <taxon>Eukaryota</taxon>
        <taxon>Fungi</taxon>
        <taxon>Dikarya</taxon>
        <taxon>Ascomycota</taxon>
        <taxon>Pezizomycotina</taxon>
        <taxon>Dothideomycetes</taxon>
        <taxon>Pleosporomycetidae</taxon>
        <taxon>Pleosporales</taxon>
        <taxon>Torulaceae</taxon>
        <taxon>Dendryphion</taxon>
    </lineage>
</organism>
<dbReference type="AlphaFoldDB" id="A0A9P9DMH8"/>
<name>A0A9P9DMH8_9PLEO</name>
<reference evidence="1" key="1">
    <citation type="journal article" date="2021" name="Nat. Commun.">
        <title>Genetic determinants of endophytism in the Arabidopsis root mycobiome.</title>
        <authorList>
            <person name="Mesny F."/>
            <person name="Miyauchi S."/>
            <person name="Thiergart T."/>
            <person name="Pickel B."/>
            <person name="Atanasova L."/>
            <person name="Karlsson M."/>
            <person name="Huettel B."/>
            <person name="Barry K.W."/>
            <person name="Haridas S."/>
            <person name="Chen C."/>
            <person name="Bauer D."/>
            <person name="Andreopoulos W."/>
            <person name="Pangilinan J."/>
            <person name="LaButti K."/>
            <person name="Riley R."/>
            <person name="Lipzen A."/>
            <person name="Clum A."/>
            <person name="Drula E."/>
            <person name="Henrissat B."/>
            <person name="Kohler A."/>
            <person name="Grigoriev I.V."/>
            <person name="Martin F.M."/>
            <person name="Hacquard S."/>
        </authorList>
    </citation>
    <scope>NUCLEOTIDE SEQUENCE</scope>
    <source>
        <strain evidence="1">MPI-CAGE-CH-0243</strain>
    </source>
</reference>
<comment type="caution">
    <text evidence="1">The sequence shown here is derived from an EMBL/GenBank/DDBJ whole genome shotgun (WGS) entry which is preliminary data.</text>
</comment>
<evidence type="ECO:0000313" key="2">
    <source>
        <dbReference type="Proteomes" id="UP000700596"/>
    </source>
</evidence>
<evidence type="ECO:0000313" key="1">
    <source>
        <dbReference type="EMBL" id="KAH7122245.1"/>
    </source>
</evidence>
<dbReference type="PANTHER" id="PTHR42093">
    <property type="match status" value="1"/>
</dbReference>
<dbReference type="InterPro" id="IPR056539">
    <property type="entry name" value="NuiA-like"/>
</dbReference>
<protein>
    <submittedName>
        <fullName evidence="1">Uncharacterized protein</fullName>
    </submittedName>
</protein>
<dbReference type="EMBL" id="JAGMWT010000009">
    <property type="protein sequence ID" value="KAH7122245.1"/>
    <property type="molecule type" value="Genomic_DNA"/>
</dbReference>
<sequence>MHLDRLRHWRTPNMVQLQFQHHLMTTTVLPKVISTTRVVDFATRIPFLRRHSSVHQPLPRRSIARFSHTPPRSFHPASYQRFRNPRRVLFHTNCAVEMASDQDYASFLDKANQDTGASATAQSSKKFSTKSVNTAVPQGLEEVEEYYTSDADEPFEPVSLSYSGSAEIDAGELKKLLGHDSNVESVSEKQFGQYKKVVDAVKKAGNGKVGFFKVEHGGTRAEYYVVSVDETEGRLVGLKALAVES</sequence>
<dbReference type="Proteomes" id="UP000700596">
    <property type="component" value="Unassembled WGS sequence"/>
</dbReference>
<keyword evidence="2" id="KW-1185">Reference proteome</keyword>
<dbReference type="Pfam" id="PF23151">
    <property type="entry name" value="NuiA_2"/>
    <property type="match status" value="1"/>
</dbReference>
<gene>
    <name evidence="1" type="ORF">B0J11DRAFT_531013</name>
</gene>
<proteinExistence type="predicted"/>
<accession>A0A9P9DMH8</accession>